<keyword evidence="4 6" id="KW-0520">NAD</keyword>
<evidence type="ECO:0000256" key="6">
    <source>
        <dbReference type="HAMAP-Rule" id="MF_01216"/>
    </source>
</evidence>
<dbReference type="RefSeq" id="WP_075369482.1">
    <property type="nucleotide sequence ID" value="NZ_MSDQ01000027.1"/>
</dbReference>
<reference evidence="8 9" key="1">
    <citation type="submission" date="2016-12" db="EMBL/GenBank/DDBJ databases">
        <title>Draft genome sequences of strains Salinicola socius SMB35, Salinicola sp. MH3R3-1 and Chromohalobacter sp. SMB17 from the Verkhnekamsk potash mining region of Russia.</title>
        <authorList>
            <person name="Mavrodi D.V."/>
            <person name="Olsson B.E."/>
            <person name="Korsakova E.S."/>
            <person name="Pyankova A."/>
            <person name="Mavrodi O.V."/>
            <person name="Plotnikova E.G."/>
        </authorList>
    </citation>
    <scope>NUCLEOTIDE SEQUENCE [LARGE SCALE GENOMIC DNA]</scope>
    <source>
        <strain evidence="8 9">SMB17</strain>
    </source>
</reference>
<dbReference type="SUPFAM" id="SSF52218">
    <property type="entry name" value="Flavoproteins"/>
    <property type="match status" value="1"/>
</dbReference>
<dbReference type="GO" id="GO:0009055">
    <property type="term" value="F:electron transfer activity"/>
    <property type="evidence" value="ECO:0007669"/>
    <property type="project" value="UniProtKB-UniRule"/>
</dbReference>
<comment type="subunit">
    <text evidence="6">Homodimer.</text>
</comment>
<dbReference type="GO" id="GO:0010181">
    <property type="term" value="F:FMN binding"/>
    <property type="evidence" value="ECO:0007669"/>
    <property type="project" value="UniProtKB-UniRule"/>
</dbReference>
<dbReference type="GO" id="GO:0016655">
    <property type="term" value="F:oxidoreductase activity, acting on NAD(P)H, quinone or similar compound as acceptor"/>
    <property type="evidence" value="ECO:0007669"/>
    <property type="project" value="InterPro"/>
</dbReference>
<name>A0A1Q8TBP9_9GAMM</name>
<dbReference type="Gene3D" id="3.40.50.360">
    <property type="match status" value="1"/>
</dbReference>
<organism evidence="8 9">
    <name type="scientific">Chromohalobacter japonicus</name>
    <dbReference type="NCBI Taxonomy" id="223900"/>
    <lineage>
        <taxon>Bacteria</taxon>
        <taxon>Pseudomonadati</taxon>
        <taxon>Pseudomonadota</taxon>
        <taxon>Gammaproteobacteria</taxon>
        <taxon>Oceanospirillales</taxon>
        <taxon>Halomonadaceae</taxon>
        <taxon>Chromohalobacter</taxon>
    </lineage>
</organism>
<dbReference type="InterPro" id="IPR003680">
    <property type="entry name" value="Flavodoxin_fold"/>
</dbReference>
<dbReference type="STRING" id="223900.GCA_000821045_00363"/>
<comment type="caution">
    <text evidence="6">Lacks conserved residue(s) required for the propagation of feature annotation.</text>
</comment>
<dbReference type="HAMAP" id="MF_01216">
    <property type="entry name" value="Azoreductase_type1"/>
    <property type="match status" value="1"/>
</dbReference>
<comment type="function">
    <text evidence="6">Quinone reductase that provides resistance to thiol-specific stress caused by electrophilic quinones.</text>
</comment>
<feature type="domain" description="Flavodoxin-like fold" evidence="7">
    <location>
        <begin position="5"/>
        <end position="198"/>
    </location>
</feature>
<protein>
    <recommendedName>
        <fullName evidence="6">FMN dependent NADH:quinone oxidoreductase</fullName>
        <ecNumber evidence="6">1.6.5.-</ecNumber>
    </recommendedName>
    <alternativeName>
        <fullName evidence="6">Azo-dye reductase</fullName>
    </alternativeName>
    <alternativeName>
        <fullName evidence="6">FMN-dependent NADH-azo compound oxidoreductase</fullName>
    </alternativeName>
    <alternativeName>
        <fullName evidence="6">FMN-dependent NADH-azoreductase</fullName>
        <ecNumber evidence="6">1.7.1.17</ecNumber>
    </alternativeName>
</protein>
<comment type="caution">
    <text evidence="8">The sequence shown here is derived from an EMBL/GenBank/DDBJ whole genome shotgun (WGS) entry which is preliminary data.</text>
</comment>
<evidence type="ECO:0000256" key="3">
    <source>
        <dbReference type="ARBA" id="ARBA00023002"/>
    </source>
</evidence>
<comment type="catalytic activity">
    <reaction evidence="5">
        <text>N,N-dimethyl-1,4-phenylenediamine + anthranilate + 2 NAD(+) = 2-(4-dimethylaminophenyl)diazenylbenzoate + 2 NADH + 2 H(+)</text>
        <dbReference type="Rhea" id="RHEA:55872"/>
        <dbReference type="ChEBI" id="CHEBI:15378"/>
        <dbReference type="ChEBI" id="CHEBI:15783"/>
        <dbReference type="ChEBI" id="CHEBI:16567"/>
        <dbReference type="ChEBI" id="CHEBI:57540"/>
        <dbReference type="ChEBI" id="CHEBI:57945"/>
        <dbReference type="ChEBI" id="CHEBI:71579"/>
        <dbReference type="EC" id="1.7.1.17"/>
    </reaction>
    <physiologicalReaction direction="right-to-left" evidence="5">
        <dbReference type="Rhea" id="RHEA:55874"/>
    </physiologicalReaction>
</comment>
<feature type="binding site" evidence="6">
    <location>
        <position position="12"/>
    </location>
    <ligand>
        <name>FMN</name>
        <dbReference type="ChEBI" id="CHEBI:58210"/>
    </ligand>
</feature>
<comment type="similarity">
    <text evidence="6">Belongs to the azoreductase type 1 family.</text>
</comment>
<keyword evidence="9" id="KW-1185">Reference proteome</keyword>
<dbReference type="InterPro" id="IPR029039">
    <property type="entry name" value="Flavoprotein-like_sf"/>
</dbReference>
<accession>A0A1Q8TBP9</accession>
<evidence type="ECO:0000256" key="1">
    <source>
        <dbReference type="ARBA" id="ARBA00022630"/>
    </source>
</evidence>
<dbReference type="GO" id="GO:0016652">
    <property type="term" value="F:oxidoreductase activity, acting on NAD(P)H as acceptor"/>
    <property type="evidence" value="ECO:0007669"/>
    <property type="project" value="UniProtKB-UniRule"/>
</dbReference>
<dbReference type="EC" id="1.6.5.-" evidence="6"/>
<comment type="catalytic activity">
    <reaction evidence="6">
        <text>2 a quinone + NADH + H(+) = 2 a 1,4-benzosemiquinone + NAD(+)</text>
        <dbReference type="Rhea" id="RHEA:65952"/>
        <dbReference type="ChEBI" id="CHEBI:15378"/>
        <dbReference type="ChEBI" id="CHEBI:57540"/>
        <dbReference type="ChEBI" id="CHEBI:57945"/>
        <dbReference type="ChEBI" id="CHEBI:132124"/>
        <dbReference type="ChEBI" id="CHEBI:134225"/>
    </reaction>
</comment>
<evidence type="ECO:0000256" key="2">
    <source>
        <dbReference type="ARBA" id="ARBA00022643"/>
    </source>
</evidence>
<evidence type="ECO:0000313" key="8">
    <source>
        <dbReference type="EMBL" id="OLO11048.1"/>
    </source>
</evidence>
<keyword evidence="3 6" id="KW-0560">Oxidoreductase</keyword>
<dbReference type="PANTHER" id="PTHR43741:SF2">
    <property type="entry name" value="FMN-DEPENDENT NADH:QUINONE OXIDOREDUCTASE"/>
    <property type="match status" value="1"/>
</dbReference>
<dbReference type="EC" id="1.7.1.17" evidence="6"/>
<proteinExistence type="inferred from homology"/>
<dbReference type="PANTHER" id="PTHR43741">
    <property type="entry name" value="FMN-DEPENDENT NADH-AZOREDUCTASE 1"/>
    <property type="match status" value="1"/>
</dbReference>
<keyword evidence="2 6" id="KW-0288">FMN</keyword>
<comment type="cofactor">
    <cofactor evidence="6">
        <name>FMN</name>
        <dbReference type="ChEBI" id="CHEBI:58210"/>
    </cofactor>
    <text evidence="6">Binds 1 FMN per subunit.</text>
</comment>
<dbReference type="AlphaFoldDB" id="A0A1Q8TBP9"/>
<evidence type="ECO:0000313" key="9">
    <source>
        <dbReference type="Proteomes" id="UP000186806"/>
    </source>
</evidence>
<evidence type="ECO:0000256" key="5">
    <source>
        <dbReference type="ARBA" id="ARBA00048542"/>
    </source>
</evidence>
<dbReference type="Proteomes" id="UP000186806">
    <property type="component" value="Unassembled WGS sequence"/>
</dbReference>
<dbReference type="EMBL" id="MSDQ01000027">
    <property type="protein sequence ID" value="OLO11048.1"/>
    <property type="molecule type" value="Genomic_DNA"/>
</dbReference>
<sequence>MAVRNILLVTASILGENGQSRALATHFKAQLGARDDIQLTERDVVSLDLPHLDGAEMASWMTAPDERDAAQHELAARSETLIEEVLAHDLIVLAVPLYNLGIPSQLKAWFDRILRAGKTFKYTENGPVGLIEGKRALVLAARGGQYAGTAMDTQTGHVSSLLGLIGIRDIDWIYAEGLNMGEGVRDQAMGEARQAVANYTSERL</sequence>
<comment type="function">
    <text evidence="6">Also exhibits azoreductase activity. Catalyzes the reductive cleavage of the azo bond in aromatic azo compounds to the corresponding amines.</text>
</comment>
<evidence type="ECO:0000256" key="4">
    <source>
        <dbReference type="ARBA" id="ARBA00023027"/>
    </source>
</evidence>
<keyword evidence="1 6" id="KW-0285">Flavoprotein</keyword>
<dbReference type="Pfam" id="PF02525">
    <property type="entry name" value="Flavodoxin_2"/>
    <property type="match status" value="1"/>
</dbReference>
<dbReference type="InterPro" id="IPR050104">
    <property type="entry name" value="FMN-dep_NADH:Q_OxRdtase_AzoR1"/>
</dbReference>
<dbReference type="InterPro" id="IPR023048">
    <property type="entry name" value="NADH:quinone_OxRdtase_FMN_depd"/>
</dbReference>
<evidence type="ECO:0000259" key="7">
    <source>
        <dbReference type="Pfam" id="PF02525"/>
    </source>
</evidence>
<gene>
    <name evidence="6" type="primary">azoR</name>
    <name evidence="8" type="ORF">BTW10_11270</name>
</gene>